<protein>
    <recommendedName>
        <fullName evidence="1">BTB domain-containing protein</fullName>
    </recommendedName>
</protein>
<dbReference type="AlphaFoldDB" id="A0AAD1Y9V6"/>
<dbReference type="PANTHER" id="PTHR20946">
    <property type="entry name" value="SANT AND BTB DOMAIN REGULATOR OF CLASS SWITCH RECOMBINATION"/>
    <property type="match status" value="1"/>
</dbReference>
<dbReference type="PROSITE" id="PS50097">
    <property type="entry name" value="BTB"/>
    <property type="match status" value="1"/>
</dbReference>
<dbReference type="Pfam" id="PF11822">
    <property type="entry name" value="BTB_SANBR"/>
    <property type="match status" value="1"/>
</dbReference>
<proteinExistence type="predicted"/>
<dbReference type="EMBL" id="CAMPGE010030306">
    <property type="protein sequence ID" value="CAI2387823.1"/>
    <property type="molecule type" value="Genomic_DNA"/>
</dbReference>
<reference evidence="2" key="1">
    <citation type="submission" date="2023-07" db="EMBL/GenBank/DDBJ databases">
        <authorList>
            <consortium name="AG Swart"/>
            <person name="Singh M."/>
            <person name="Singh A."/>
            <person name="Seah K."/>
            <person name="Emmerich C."/>
        </authorList>
    </citation>
    <scope>NUCLEOTIDE SEQUENCE</scope>
    <source>
        <strain evidence="2">DP1</strain>
    </source>
</reference>
<dbReference type="PANTHER" id="PTHR20946:SF0">
    <property type="entry name" value="SANT AND BTB DOMAIN REGULATOR OF CLASS SWITCH RECOMBINATION"/>
    <property type="match status" value="1"/>
</dbReference>
<keyword evidence="3" id="KW-1185">Reference proteome</keyword>
<evidence type="ECO:0000313" key="2">
    <source>
        <dbReference type="EMBL" id="CAI2387823.1"/>
    </source>
</evidence>
<comment type="caution">
    <text evidence="2">The sequence shown here is derived from an EMBL/GenBank/DDBJ whole genome shotgun (WGS) entry which is preliminary data.</text>
</comment>
<dbReference type="Proteomes" id="UP001295684">
    <property type="component" value="Unassembled WGS sequence"/>
</dbReference>
<sequence length="703" mass="82843">MGPNSPKVITKVSKLNPFFDSKAHNHQRSAKKERYFKKKMNLIRSIIKTPEKEKKLTKLHYTRNMKILSNSRTRDSTFKNKANVLPLNNLKMRVMDGESLFPQEQVNCGVPKIHYATSLKSVSPGKTPGKELNELHHRRNKEFSFFDTRFRFNLAKLGSRKYRHTRIVEEKALGLIKRNVQINSEFSPDKNRSWRRRLEKRSQLNSPKIIKSKRNSELTDETAGLSFSQAEIKKDVTIHVKDYHSEVKKDFQVDKQFLMDNMLYFHKYFEKEKCKNTQKRLMILDDLDITIQCSPTIFRWILGYLRNKQTPVYFNPEEVIPILISSDSLMIPKITKEALDYICNNLQRVVDKTSCSTYLRPHLMKKISRLIPIKKLDSIQYRKGTGFINKIYKYKLETLHLGLNYSYAKLTDRNYDFNSKDNILRRCKYCDKMYTDVGLDLTPCHNSHHYINVYGELIPPHKPLSKWDLNDFASRVRKKESDWKTIYYRVWAFCILLRCTECNQAFRLYDYDQCRYHPQKFCSDSDVNKGIYKCCGLQQDKFSIIRSTPTHGCCMKQHKVDQAPEVQNILNRFEANKTLIFADVDAKENRKKIINDFGINLNQSKNPYNNSTEEFSTIYSKTDKSIEPTLSDVSQGDLNKDVPKISDFEKLPFSAVNKRNLKRPTRKSVSKRYARLQNLREQDSMKMLDLCSQIRSFRSSERF</sequence>
<dbReference type="InterPro" id="IPR000210">
    <property type="entry name" value="BTB/POZ_dom"/>
</dbReference>
<dbReference type="InterPro" id="IPR011333">
    <property type="entry name" value="SKP1/BTB/POZ_sf"/>
</dbReference>
<dbReference type="InterPro" id="IPR021777">
    <property type="entry name" value="SANBR_BTB"/>
</dbReference>
<gene>
    <name evidence="2" type="ORF">ECRASSUSDP1_LOCUS29457</name>
</gene>
<dbReference type="InterPro" id="IPR045902">
    <property type="entry name" value="SANBR-like"/>
</dbReference>
<evidence type="ECO:0000259" key="1">
    <source>
        <dbReference type="PROSITE" id="PS50097"/>
    </source>
</evidence>
<accession>A0AAD1Y9V6</accession>
<organism evidence="2 3">
    <name type="scientific">Euplotes crassus</name>
    <dbReference type="NCBI Taxonomy" id="5936"/>
    <lineage>
        <taxon>Eukaryota</taxon>
        <taxon>Sar</taxon>
        <taxon>Alveolata</taxon>
        <taxon>Ciliophora</taxon>
        <taxon>Intramacronucleata</taxon>
        <taxon>Spirotrichea</taxon>
        <taxon>Hypotrichia</taxon>
        <taxon>Euplotida</taxon>
        <taxon>Euplotidae</taxon>
        <taxon>Moneuplotes</taxon>
    </lineage>
</organism>
<name>A0AAD1Y9V6_EUPCR</name>
<dbReference type="Gene3D" id="3.30.710.10">
    <property type="entry name" value="Potassium Channel Kv1.1, Chain A"/>
    <property type="match status" value="1"/>
</dbReference>
<dbReference type="SUPFAM" id="SSF54695">
    <property type="entry name" value="POZ domain"/>
    <property type="match status" value="1"/>
</dbReference>
<evidence type="ECO:0000313" key="3">
    <source>
        <dbReference type="Proteomes" id="UP001295684"/>
    </source>
</evidence>
<feature type="domain" description="BTB" evidence="1">
    <location>
        <begin position="234"/>
        <end position="314"/>
    </location>
</feature>